<reference evidence="4" key="1">
    <citation type="submission" date="2021-08" db="EMBL/GenBank/DDBJ databases">
        <title>Prevotella lacticifex sp. nov., isolated from rumen of cow.</title>
        <authorList>
            <person name="Shinkai T."/>
            <person name="Ikeyama N."/>
            <person name="Kumagai M."/>
            <person name="Ohmori H."/>
            <person name="Sakamoto M."/>
            <person name="Ohkuma M."/>
            <person name="Mitsumori M."/>
        </authorList>
    </citation>
    <scope>NUCLEOTIDE SEQUENCE</scope>
    <source>
        <strain evidence="4">JCM 8259</strain>
    </source>
</reference>
<protein>
    <recommendedName>
        <fullName evidence="3">HU domain-containing protein</fullName>
    </recommendedName>
</protein>
<dbReference type="EMBL" id="BPTT01000001">
    <property type="protein sequence ID" value="GJG34388.1"/>
    <property type="molecule type" value="Genomic_DNA"/>
</dbReference>
<accession>A0AA37I5E3</accession>
<dbReference type="SUPFAM" id="SSF47729">
    <property type="entry name" value="IHF-like DNA-binding proteins"/>
    <property type="match status" value="1"/>
</dbReference>
<evidence type="ECO:0000313" key="4">
    <source>
        <dbReference type="EMBL" id="GJG34388.1"/>
    </source>
</evidence>
<feature type="compositionally biased region" description="Gly residues" evidence="2">
    <location>
        <begin position="157"/>
        <end position="176"/>
    </location>
</feature>
<dbReference type="Gene3D" id="4.10.520.10">
    <property type="entry name" value="IHF-like DNA-binding proteins"/>
    <property type="match status" value="1"/>
</dbReference>
<dbReference type="Proteomes" id="UP000887097">
    <property type="component" value="Unassembled WGS sequence"/>
</dbReference>
<dbReference type="Pfam" id="PF18291">
    <property type="entry name" value="HU-HIG"/>
    <property type="match status" value="1"/>
</dbReference>
<dbReference type="GO" id="GO:0003677">
    <property type="term" value="F:DNA binding"/>
    <property type="evidence" value="ECO:0007669"/>
    <property type="project" value="UniProtKB-KW"/>
</dbReference>
<dbReference type="InterPro" id="IPR010992">
    <property type="entry name" value="IHF-like_DNA-bd_dom_sf"/>
</dbReference>
<dbReference type="AlphaFoldDB" id="A0AA37I5E3"/>
<evidence type="ECO:0000259" key="3">
    <source>
        <dbReference type="Pfam" id="PF18291"/>
    </source>
</evidence>
<sequence>MALKVKAKEQLQNIGKYAGKYRYVMMPELYTALTQDKVIKEAALRSGVSKGVMQACWDAAGEVIKAWATEGHSVALPGLGTMRFGLRAKSVEKVDEVKAGLISSRRIIFTPDTDLKEELSKTAVQITCFDRDGKEVKRVTSTDDGNVEDPDQPTNGDNGGNTGGGNQGGNTGGGGHSNEPIGD</sequence>
<dbReference type="GeneID" id="31501517"/>
<dbReference type="RefSeq" id="WP_013064352.1">
    <property type="nucleotide sequence ID" value="NZ_BPTT01000001.1"/>
</dbReference>
<feature type="region of interest" description="Disordered" evidence="2">
    <location>
        <begin position="136"/>
        <end position="183"/>
    </location>
</feature>
<gene>
    <name evidence="4" type="ORF">PRMUPPPA20_24970</name>
</gene>
<keyword evidence="1" id="KW-0238">DNA-binding</keyword>
<dbReference type="InterPro" id="IPR041607">
    <property type="entry name" value="HU-HIG"/>
</dbReference>
<comment type="caution">
    <text evidence="4">The sequence shown here is derived from an EMBL/GenBank/DDBJ whole genome shotgun (WGS) entry which is preliminary data.</text>
</comment>
<evidence type="ECO:0000256" key="2">
    <source>
        <dbReference type="SAM" id="MobiDB-lite"/>
    </source>
</evidence>
<name>A0AA37I5E3_XYLRU</name>
<feature type="domain" description="HU" evidence="3">
    <location>
        <begin position="1"/>
        <end position="124"/>
    </location>
</feature>
<evidence type="ECO:0000256" key="1">
    <source>
        <dbReference type="ARBA" id="ARBA00023125"/>
    </source>
</evidence>
<proteinExistence type="predicted"/>
<evidence type="ECO:0000313" key="5">
    <source>
        <dbReference type="Proteomes" id="UP000887097"/>
    </source>
</evidence>
<organism evidence="4 5">
    <name type="scientific">Xylanibacter ruminicola</name>
    <name type="common">Prevotella ruminicola</name>
    <dbReference type="NCBI Taxonomy" id="839"/>
    <lineage>
        <taxon>Bacteria</taxon>
        <taxon>Pseudomonadati</taxon>
        <taxon>Bacteroidota</taxon>
        <taxon>Bacteroidia</taxon>
        <taxon>Bacteroidales</taxon>
        <taxon>Prevotellaceae</taxon>
        <taxon>Xylanibacter</taxon>
    </lineage>
</organism>